<evidence type="ECO:0000256" key="1">
    <source>
        <dbReference type="PROSITE-ProRule" id="PRU00152"/>
    </source>
</evidence>
<proteinExistence type="predicted"/>
<feature type="non-terminal residue" evidence="4">
    <location>
        <position position="674"/>
    </location>
</feature>
<keyword evidence="3" id="KW-1185">Reference proteome</keyword>
<dbReference type="PANTHER" id="PTHR46689:SF1">
    <property type="entry name" value="PHOD-LIKE PHOSPHATASE DOMAIN-CONTAINING PROTEIN"/>
    <property type="match status" value="1"/>
</dbReference>
<dbReference type="GeneID" id="100367586"/>
<evidence type="ECO:0000313" key="4">
    <source>
        <dbReference type="RefSeq" id="XP_002738577.1"/>
    </source>
</evidence>
<sequence length="674" mass="77054">MVSYTVTVVTKNSVYNAYESRVCIQLIGDPNISDIVTLKPADDIPVDPDNYILFQAGRTDVFNIETKSIDDVKQIKIGFNDNGFVEGWSPRYVEIENLSTSKKSYFPHDGNFNKWKNGILTLNATDKVHPGNVLSDSIQDDINFIMGPILGCRALSVQNEYQLCALLVTPQDQNPLPYLTFTYVTVDHPDQTTNGESDDVMAIAGSKDRIVWRYDWSVPWHETKEGICTYTIPDGRSFTCYIPCQRSTPRFVFASCAGLFPLYEIPDTPKRNIMWQHMRNEHRRHPVHLLIMGGDQIYADNVFNACPSLVKWSNLSREEREIAPLTDEMKDEIDEYFFNLYCTRWREPEPAWMYARVPSIMMWDDHEIIDGYGSRKMCPVFDGIYDIGRSHMLLFQLRCLRDVDMMKGEMALKGKHCLGWLTPWPGNDALDLPLSYYVRYGDIAFLMLDLRSERTPRQVLSEDSWQRVILLLDSIEGVQHIFITVTTPLIFPSAKIPYRVLRIIPGIQELEDDYLDQWDTTKDRRKERDRFFSIMVKFSEKKKTKVSVLSGDVHMACWGKLHTESGTVINIPTSSAIVNKPPPDITLPFYYLGSYNESVNIPGVGKGFMSMPPVGKENDSSTFLATQNFMIFTPATTAEGKLIYITKLIGKPNNLYNSNSLAPPLVFTNHIGPF</sequence>
<name>A0ABM0GW15_SACKO</name>
<protein>
    <submittedName>
        <fullName evidence="4">Uncharacterized protein YGR266W-like</fullName>
    </submittedName>
</protein>
<dbReference type="RefSeq" id="XP_002738577.1">
    <property type="nucleotide sequence ID" value="XM_002738531.1"/>
</dbReference>
<dbReference type="InterPro" id="IPR043904">
    <property type="entry name" value="PhoD_2-like"/>
</dbReference>
<dbReference type="SUPFAM" id="SSF56300">
    <property type="entry name" value="Metallo-dependent phosphatases"/>
    <property type="match status" value="1"/>
</dbReference>
<evidence type="ECO:0000313" key="3">
    <source>
        <dbReference type="Proteomes" id="UP000694865"/>
    </source>
</evidence>
<dbReference type="Gene3D" id="3.60.21.70">
    <property type="entry name" value="PhoD-like phosphatase"/>
    <property type="match status" value="1"/>
</dbReference>
<dbReference type="SUPFAM" id="SSF49723">
    <property type="entry name" value="Lipase/lipooxygenase domain (PLAT/LH2 domain)"/>
    <property type="match status" value="1"/>
</dbReference>
<dbReference type="InterPro" id="IPR038607">
    <property type="entry name" value="PhoD-like_sf"/>
</dbReference>
<accession>A0ABM0GW15</accession>
<dbReference type="PROSITE" id="PS50095">
    <property type="entry name" value="PLAT"/>
    <property type="match status" value="1"/>
</dbReference>
<dbReference type="Proteomes" id="UP000694865">
    <property type="component" value="Unplaced"/>
</dbReference>
<dbReference type="PANTHER" id="PTHR46689">
    <property type="entry name" value="MEMBRANE PROTEIN, PUTATIVE-RELATED"/>
    <property type="match status" value="1"/>
</dbReference>
<organism evidence="3 4">
    <name type="scientific">Saccoglossus kowalevskii</name>
    <name type="common">Acorn worm</name>
    <dbReference type="NCBI Taxonomy" id="10224"/>
    <lineage>
        <taxon>Eukaryota</taxon>
        <taxon>Metazoa</taxon>
        <taxon>Hemichordata</taxon>
        <taxon>Enteropneusta</taxon>
        <taxon>Harrimaniidae</taxon>
        <taxon>Saccoglossus</taxon>
    </lineage>
</organism>
<dbReference type="InterPro" id="IPR036392">
    <property type="entry name" value="PLAT/LH2_dom_sf"/>
</dbReference>
<dbReference type="InterPro" id="IPR001024">
    <property type="entry name" value="PLAT/LH2_dom"/>
</dbReference>
<dbReference type="InterPro" id="IPR018946">
    <property type="entry name" value="PhoD-like_MPP"/>
</dbReference>
<dbReference type="CDD" id="cd07389">
    <property type="entry name" value="MPP_PhoD"/>
    <property type="match status" value="1"/>
</dbReference>
<evidence type="ECO:0000259" key="2">
    <source>
        <dbReference type="PROSITE" id="PS50095"/>
    </source>
</evidence>
<comment type="caution">
    <text evidence="1">Lacks conserved residue(s) required for the propagation of feature annotation.</text>
</comment>
<dbReference type="Gene3D" id="2.60.60.20">
    <property type="entry name" value="PLAT/LH2 domain"/>
    <property type="match status" value="1"/>
</dbReference>
<dbReference type="InterPro" id="IPR029052">
    <property type="entry name" value="Metallo-depent_PP-like"/>
</dbReference>
<gene>
    <name evidence="4" type="primary">LOC100367586</name>
</gene>
<dbReference type="Pfam" id="PF19050">
    <property type="entry name" value="PhoD_2"/>
    <property type="match status" value="1"/>
</dbReference>
<feature type="domain" description="PLAT" evidence="2">
    <location>
        <begin position="2"/>
        <end position="126"/>
    </location>
</feature>
<reference evidence="4" key="1">
    <citation type="submission" date="2025-08" db="UniProtKB">
        <authorList>
            <consortium name="RefSeq"/>
        </authorList>
    </citation>
    <scope>IDENTIFICATION</scope>
    <source>
        <tissue evidence="4">Testes</tissue>
    </source>
</reference>